<keyword evidence="3" id="KW-1185">Reference proteome</keyword>
<protein>
    <recommendedName>
        <fullName evidence="4">Small secreted protein</fullName>
    </recommendedName>
</protein>
<dbReference type="PANTHER" id="PTHR38849:SF1">
    <property type="entry name" value="SMALL SECRETED PROTEIN"/>
    <property type="match status" value="1"/>
</dbReference>
<dbReference type="PANTHER" id="PTHR38849">
    <property type="entry name" value="SMALL SECRETED PROTEIN"/>
    <property type="match status" value="1"/>
</dbReference>
<proteinExistence type="predicted"/>
<dbReference type="AlphaFoldDB" id="A0A6A6X9K4"/>
<evidence type="ECO:0008006" key="4">
    <source>
        <dbReference type="Google" id="ProtNLM"/>
    </source>
</evidence>
<accession>A0A6A6X9K4</accession>
<feature type="signal peptide" evidence="1">
    <location>
        <begin position="1"/>
        <end position="20"/>
    </location>
</feature>
<name>A0A6A6X9K4_9PLEO</name>
<gene>
    <name evidence="2" type="ORF">K505DRAFT_408439</name>
</gene>
<evidence type="ECO:0000313" key="3">
    <source>
        <dbReference type="Proteomes" id="UP000799757"/>
    </source>
</evidence>
<sequence length="169" mass="17394">MRFSTQILALVLSLSATTLGAPVSKRALTEQSFNEFTVSGGTAGKALEEVNAKFPIDTSNLASVSASDLAIISSAAQISEQAEVASGGFNDALKAVSGAAATALQNGKIKNKVLKLQTDVLRLQIQQAQGKAGLEDQIATQQKKLATNVALDVKAAGQKSTAISFDGTD</sequence>
<keyword evidence="1" id="KW-0732">Signal</keyword>
<dbReference type="Proteomes" id="UP000799757">
    <property type="component" value="Unassembled WGS sequence"/>
</dbReference>
<feature type="chain" id="PRO_5025389706" description="Small secreted protein" evidence="1">
    <location>
        <begin position="21"/>
        <end position="169"/>
    </location>
</feature>
<reference evidence="2" key="1">
    <citation type="journal article" date="2020" name="Stud. Mycol.">
        <title>101 Dothideomycetes genomes: a test case for predicting lifestyles and emergence of pathogens.</title>
        <authorList>
            <person name="Haridas S."/>
            <person name="Albert R."/>
            <person name="Binder M."/>
            <person name="Bloem J."/>
            <person name="Labutti K."/>
            <person name="Salamov A."/>
            <person name="Andreopoulos B."/>
            <person name="Baker S."/>
            <person name="Barry K."/>
            <person name="Bills G."/>
            <person name="Bluhm B."/>
            <person name="Cannon C."/>
            <person name="Castanera R."/>
            <person name="Culley D."/>
            <person name="Daum C."/>
            <person name="Ezra D."/>
            <person name="Gonzalez J."/>
            <person name="Henrissat B."/>
            <person name="Kuo A."/>
            <person name="Liang C."/>
            <person name="Lipzen A."/>
            <person name="Lutzoni F."/>
            <person name="Magnuson J."/>
            <person name="Mondo S."/>
            <person name="Nolan M."/>
            <person name="Ohm R."/>
            <person name="Pangilinan J."/>
            <person name="Park H.-J."/>
            <person name="Ramirez L."/>
            <person name="Alfaro M."/>
            <person name="Sun H."/>
            <person name="Tritt A."/>
            <person name="Yoshinaga Y."/>
            <person name="Zwiers L.-H."/>
            <person name="Turgeon B."/>
            <person name="Goodwin S."/>
            <person name="Spatafora J."/>
            <person name="Crous P."/>
            <person name="Grigoriev I."/>
        </authorList>
    </citation>
    <scope>NUCLEOTIDE SEQUENCE</scope>
    <source>
        <strain evidence="2">CBS 109.77</strain>
    </source>
</reference>
<dbReference type="OrthoDB" id="2151417at2759"/>
<dbReference type="EMBL" id="MU001954">
    <property type="protein sequence ID" value="KAF2792814.1"/>
    <property type="molecule type" value="Genomic_DNA"/>
</dbReference>
<organism evidence="2 3">
    <name type="scientific">Melanomma pulvis-pyrius CBS 109.77</name>
    <dbReference type="NCBI Taxonomy" id="1314802"/>
    <lineage>
        <taxon>Eukaryota</taxon>
        <taxon>Fungi</taxon>
        <taxon>Dikarya</taxon>
        <taxon>Ascomycota</taxon>
        <taxon>Pezizomycotina</taxon>
        <taxon>Dothideomycetes</taxon>
        <taxon>Pleosporomycetidae</taxon>
        <taxon>Pleosporales</taxon>
        <taxon>Melanommataceae</taxon>
        <taxon>Melanomma</taxon>
    </lineage>
</organism>
<evidence type="ECO:0000313" key="2">
    <source>
        <dbReference type="EMBL" id="KAF2792814.1"/>
    </source>
</evidence>
<evidence type="ECO:0000256" key="1">
    <source>
        <dbReference type="SAM" id="SignalP"/>
    </source>
</evidence>